<comment type="caution">
    <text evidence="1">The sequence shown here is derived from an EMBL/GenBank/DDBJ whole genome shotgun (WGS) entry which is preliminary data.</text>
</comment>
<accession>A0A133VE68</accession>
<sequence>PPEEGGSEQIFRQCEKLAIRPKNFLEKVLSEAKMKSEILKLAIEEGNKSFLELPFVTRSYGKYFSEVARYAPDYCKALSVWKEWMEDLDWKD</sequence>
<keyword evidence="2" id="KW-1185">Reference proteome</keyword>
<evidence type="ECO:0000313" key="1">
    <source>
        <dbReference type="EMBL" id="KXB04748.1"/>
    </source>
</evidence>
<name>A0A133VE68_9EURY</name>
<evidence type="ECO:0000313" key="2">
    <source>
        <dbReference type="Proteomes" id="UP000070311"/>
    </source>
</evidence>
<dbReference type="EMBL" id="LHYD01000045">
    <property type="protein sequence ID" value="KXB04748.1"/>
    <property type="molecule type" value="Genomic_DNA"/>
</dbReference>
<proteinExistence type="predicted"/>
<feature type="non-terminal residue" evidence="1">
    <location>
        <position position="1"/>
    </location>
</feature>
<reference evidence="1 2" key="1">
    <citation type="journal article" date="2016" name="Sci. Rep.">
        <title>Metabolic traits of an uncultured archaeal lineage -MSBL1- from brine pools of the Red Sea.</title>
        <authorList>
            <person name="Mwirichia R."/>
            <person name="Alam I."/>
            <person name="Rashid M."/>
            <person name="Vinu M."/>
            <person name="Ba-Alawi W."/>
            <person name="Anthony Kamau A."/>
            <person name="Kamanda Ngugi D."/>
            <person name="Goker M."/>
            <person name="Klenk H.P."/>
            <person name="Bajic V."/>
            <person name="Stingl U."/>
        </authorList>
    </citation>
    <scope>NUCLEOTIDE SEQUENCE [LARGE SCALE GENOMIC DNA]</scope>
    <source>
        <strain evidence="1">SCGC-AAA382A13</strain>
    </source>
</reference>
<dbReference type="Proteomes" id="UP000070311">
    <property type="component" value="Unassembled WGS sequence"/>
</dbReference>
<dbReference type="AlphaFoldDB" id="A0A133VE68"/>
<gene>
    <name evidence="1" type="ORF">AKJ50_02055</name>
</gene>
<organism evidence="1 2">
    <name type="scientific">candidate division MSBL1 archaeon SCGC-AAA382A13</name>
    <dbReference type="NCBI Taxonomy" id="1698279"/>
    <lineage>
        <taxon>Archaea</taxon>
        <taxon>Methanobacteriati</taxon>
        <taxon>Methanobacteriota</taxon>
        <taxon>candidate division MSBL1</taxon>
    </lineage>
</organism>
<protein>
    <submittedName>
        <fullName evidence="1">Uncharacterized protein</fullName>
    </submittedName>
</protein>